<keyword evidence="2" id="KW-0645">Protease</keyword>
<feature type="domain" description="TonB-dependent transporter Oar-like beta-barrel" evidence="1">
    <location>
        <begin position="250"/>
        <end position="1024"/>
    </location>
</feature>
<dbReference type="InterPro" id="IPR008969">
    <property type="entry name" value="CarboxyPept-like_regulatory"/>
</dbReference>
<keyword evidence="2" id="KW-0121">Carboxypeptidase</keyword>
<reference evidence="2 3" key="1">
    <citation type="submission" date="2016-10" db="EMBL/GenBank/DDBJ databases">
        <authorList>
            <person name="de Groot N.N."/>
        </authorList>
    </citation>
    <scope>NUCLEOTIDE SEQUENCE [LARGE SCALE GENOMIC DNA]</scope>
    <source>
        <strain evidence="2 3">DSM 26130</strain>
    </source>
</reference>
<evidence type="ECO:0000313" key="3">
    <source>
        <dbReference type="Proteomes" id="UP000198598"/>
    </source>
</evidence>
<dbReference type="Gene3D" id="2.60.40.1120">
    <property type="entry name" value="Carboxypeptidase-like, regulatory domain"/>
    <property type="match status" value="1"/>
</dbReference>
<dbReference type="Pfam" id="PF13620">
    <property type="entry name" value="CarboxypepD_reg"/>
    <property type="match status" value="1"/>
</dbReference>
<dbReference type="GO" id="GO:0004180">
    <property type="term" value="F:carboxypeptidase activity"/>
    <property type="evidence" value="ECO:0007669"/>
    <property type="project" value="UniProtKB-KW"/>
</dbReference>
<dbReference type="EMBL" id="FOLQ01000003">
    <property type="protein sequence ID" value="SFD11576.1"/>
    <property type="molecule type" value="Genomic_DNA"/>
</dbReference>
<dbReference type="Proteomes" id="UP000198598">
    <property type="component" value="Unassembled WGS sequence"/>
</dbReference>
<dbReference type="SUPFAM" id="SSF56935">
    <property type="entry name" value="Porins"/>
    <property type="match status" value="1"/>
</dbReference>
<dbReference type="STRING" id="662367.SAMN05216167_103371"/>
<dbReference type="InterPro" id="IPR057601">
    <property type="entry name" value="Oar-like_b-barrel"/>
</dbReference>
<gene>
    <name evidence="2" type="ORF">SAMN05216167_103371</name>
</gene>
<dbReference type="Pfam" id="PF25183">
    <property type="entry name" value="OMP_b-brl_4"/>
    <property type="match status" value="1"/>
</dbReference>
<dbReference type="AlphaFoldDB" id="A0A1I1PP75"/>
<keyword evidence="3" id="KW-1185">Reference proteome</keyword>
<organism evidence="2 3">
    <name type="scientific">Spirosoma endophyticum</name>
    <dbReference type="NCBI Taxonomy" id="662367"/>
    <lineage>
        <taxon>Bacteria</taxon>
        <taxon>Pseudomonadati</taxon>
        <taxon>Bacteroidota</taxon>
        <taxon>Cytophagia</taxon>
        <taxon>Cytophagales</taxon>
        <taxon>Cytophagaceae</taxon>
        <taxon>Spirosoma</taxon>
    </lineage>
</organism>
<evidence type="ECO:0000259" key="1">
    <source>
        <dbReference type="Pfam" id="PF25183"/>
    </source>
</evidence>
<evidence type="ECO:0000313" key="2">
    <source>
        <dbReference type="EMBL" id="SFD11576.1"/>
    </source>
</evidence>
<name>A0A1I1PP75_9BACT</name>
<proteinExistence type="predicted"/>
<dbReference type="SUPFAM" id="SSF49464">
    <property type="entry name" value="Carboxypeptidase regulatory domain-like"/>
    <property type="match status" value="1"/>
</dbReference>
<keyword evidence="2" id="KW-0378">Hydrolase</keyword>
<accession>A0A1I1PP75</accession>
<sequence length="1082" mass="119295">MLSLQREILHACCMKKHLLQTVLLLLFTCLVLEKTSAQTTQASISGVISDNKKLPLPGATVQVRNESTGFTTGTVTNVQGEYLFKELPLGGPYTVRVTFVGYGDQKRTGYMLNQGDAIRVNLSMEESGQSLEVVQVVASGLKNKTEYLGAATTISACSIAALPVNGRNFTSLTDLSPLSRGTNLSGQLGSSTNFTIDGTTAKNPTSAGATTSRSGAPYSISIEAVREFKVVTNQYDVIYGRSGGGTISAVTKAGTNKLTGSIFNYTRANWLSSKYDIRGNERKVPFSTNQFGFSLGGPIIKDKLHFFVVWDHQQDSRPLIIADVQTPADESRFLVTRATLDRFVNIAQTKYGTANTPQYGTFSKVRPTDAGFARIDWQINEKNLLTVRDNYTNDRNKLGLADNTNINIYESYGNDFNIDNSLLATLRTSLNAKFTNELKVQHLYTYQKSAPGDQLPAANIPRNIVENVASTIDGSSRATNIQMGGHRFAQEGFTNNVIQLVDNLYYNTNKAQYTFGIDLMYTHAKSLYGSEVNGRFHYRESTVGTTNFTALDNFERLQPYRYFREVPLVADPTVVGNTLNAGLYGQMSTKLARGLDMTAGLRFDYAVYPKAEFNQVVFDDLKLRTDNQLKSFVAQPRLQLTWDVNEEHKDFIRFGAGIFASDINNYVIINNLTFDGKHYGTVDVRAPNIPTPDFAAYRANYASIPSLAAFQLPTINMTGADARTPVLYKANLSYTHYLTDKLKVSLTGYASLARHNYTYVDRNIVVEPFFRLANEDNRGVYVPLNSMPSTGAGDWQQGRVSQRLGRVLELGSQGKVNQFAVVLDGTYQYFRDGEISASYTWNDAKDNTSFNGNVANTATLVQLVKDDPRDLSRMSYSDNQFRNKLVIYGTLPSFYGISVGFRYSGIGGTRYSLLSGANNNGDFVTNNDLAYVFNRTNSETAANIRTGLQTLLDSPTASQSLKDYISASSGKIAERNGGINGFYGVFDLRANKRFQFNRKRQYIDISVDAFNVANLLNRNKGTNLSLGNQTLYALGIPASGGNAAVPAFSQATQQFNYRVNATGVVTPSGDPFQIQLGARFGF</sequence>
<protein>
    <submittedName>
        <fullName evidence="2">Carboxypeptidase regulatory-like domain-containing protein</fullName>
    </submittedName>
</protein>